<keyword evidence="1" id="KW-0539">Nucleus</keyword>
<dbReference type="EMBL" id="JARPOI010000015">
    <property type="protein sequence ID" value="KAJ9154575.1"/>
    <property type="molecule type" value="Genomic_DNA"/>
</dbReference>
<feature type="region of interest" description="Disordered" evidence="2">
    <location>
        <begin position="1"/>
        <end position="24"/>
    </location>
</feature>
<protein>
    <recommendedName>
        <fullName evidence="1">Protein FAR1-RELATED SEQUENCE</fullName>
    </recommendedName>
</protein>
<dbReference type="PANTHER" id="PTHR31669">
    <property type="entry name" value="PROTEIN FAR1-RELATED SEQUENCE 10-RELATED"/>
    <property type="match status" value="1"/>
</dbReference>
<organism evidence="3 4">
    <name type="scientific">Hevea brasiliensis</name>
    <name type="common">Para rubber tree</name>
    <name type="synonym">Siphonia brasiliensis</name>
    <dbReference type="NCBI Taxonomy" id="3981"/>
    <lineage>
        <taxon>Eukaryota</taxon>
        <taxon>Viridiplantae</taxon>
        <taxon>Streptophyta</taxon>
        <taxon>Embryophyta</taxon>
        <taxon>Tracheophyta</taxon>
        <taxon>Spermatophyta</taxon>
        <taxon>Magnoliopsida</taxon>
        <taxon>eudicotyledons</taxon>
        <taxon>Gunneridae</taxon>
        <taxon>Pentapetalae</taxon>
        <taxon>rosids</taxon>
        <taxon>fabids</taxon>
        <taxon>Malpighiales</taxon>
        <taxon>Euphorbiaceae</taxon>
        <taxon>Crotonoideae</taxon>
        <taxon>Micrandreae</taxon>
        <taxon>Hevea</taxon>
    </lineage>
</organism>
<comment type="subcellular location">
    <subcellularLocation>
        <location evidence="1">Nucleus</location>
    </subcellularLocation>
</comment>
<evidence type="ECO:0000256" key="1">
    <source>
        <dbReference type="RuleBase" id="RU367018"/>
    </source>
</evidence>
<gene>
    <name evidence="3" type="ORF">P3X46_027895</name>
</gene>
<keyword evidence="1" id="KW-0863">Zinc-finger</keyword>
<feature type="compositionally biased region" description="Polar residues" evidence="2">
    <location>
        <begin position="1"/>
        <end position="17"/>
    </location>
</feature>
<sequence>MSEGTSIVMESSENGTDISHDDTGNMEKIPDDTILSQQTAVNLVPFTKDLSLKMLPMNLIAVLQSNVAFPLDVTVLVEGMILAFMGFIKGKAPQTIMTDQNIWLKEAIALKCLKLVFGTSLQNSQIEMINMFQSESINAFIQQFLSAQSQLDCFFERAAEIIDLSNHTEVKAQTQRRTQKVYIKTGSLIESQAASVFTPYTFNKFQEELVLAPLYASFPIDQYCYQVTHHTRISRGTSVVAATNNCFHIPEQFLPIRWHDVILSFSTIVHFGRIQLLDSMVSTLMTEFECRDVECEQIAILLSHIKDLPRQAHVDDAYNCPSDSLTLPDVEDADGIVQTVAIGNLHDSVSLGKLKERTPRDENDYIQQTKYGHDASDCPIMGSDHLNGAALGYIRTTITVVVH</sequence>
<proteinExistence type="inferred from homology"/>
<keyword evidence="4" id="KW-1185">Reference proteome</keyword>
<name>A0ABQ9L1B2_HEVBR</name>
<comment type="similarity">
    <text evidence="1">Belongs to the FHY3/FAR1 family.</text>
</comment>
<evidence type="ECO:0000256" key="2">
    <source>
        <dbReference type="SAM" id="MobiDB-lite"/>
    </source>
</evidence>
<comment type="caution">
    <text evidence="3">The sequence shown here is derived from an EMBL/GenBank/DDBJ whole genome shotgun (WGS) entry which is preliminary data.</text>
</comment>
<reference evidence="3 4" key="1">
    <citation type="journal article" date="2023" name="Plant Biotechnol. J.">
        <title>Chromosome-level wild Hevea brasiliensis genome provides new tools for genomic-assisted breeding and valuable loci to elevate rubber yield.</title>
        <authorList>
            <person name="Cheng H."/>
            <person name="Song X."/>
            <person name="Hu Y."/>
            <person name="Wu T."/>
            <person name="Yang Q."/>
            <person name="An Z."/>
            <person name="Feng S."/>
            <person name="Deng Z."/>
            <person name="Wu W."/>
            <person name="Zeng X."/>
            <person name="Tu M."/>
            <person name="Wang X."/>
            <person name="Huang H."/>
        </authorList>
    </citation>
    <scope>NUCLEOTIDE SEQUENCE [LARGE SCALE GENOMIC DNA]</scope>
    <source>
        <strain evidence="3">MT/VB/25A 57/8</strain>
    </source>
</reference>
<dbReference type="InterPro" id="IPR031052">
    <property type="entry name" value="FHY3/FAR1"/>
</dbReference>
<keyword evidence="1" id="KW-0862">Zinc</keyword>
<dbReference type="Proteomes" id="UP001174677">
    <property type="component" value="Chromosome 15"/>
</dbReference>
<evidence type="ECO:0000313" key="3">
    <source>
        <dbReference type="EMBL" id="KAJ9154575.1"/>
    </source>
</evidence>
<accession>A0ABQ9L1B2</accession>
<keyword evidence="1" id="KW-0479">Metal-binding</keyword>
<dbReference type="PANTHER" id="PTHR31669:SF291">
    <property type="entry name" value="PROTEIN FAR1-RELATED SEQUENCE"/>
    <property type="match status" value="1"/>
</dbReference>
<comment type="function">
    <text evidence="1">Putative transcription activator involved in regulating light control of development.</text>
</comment>
<evidence type="ECO:0000313" key="4">
    <source>
        <dbReference type="Proteomes" id="UP001174677"/>
    </source>
</evidence>